<dbReference type="PRINTS" id="PR00469">
    <property type="entry name" value="PNDRDTASEII"/>
</dbReference>
<dbReference type="SUPFAM" id="SSF51395">
    <property type="entry name" value="FMN-linked oxidoreductases"/>
    <property type="match status" value="1"/>
</dbReference>
<keyword evidence="9" id="KW-0411">Iron-sulfur</keyword>
<dbReference type="InterPro" id="IPR036188">
    <property type="entry name" value="FAD/NAD-bd_sf"/>
</dbReference>
<dbReference type="InterPro" id="IPR001155">
    <property type="entry name" value="OxRdtase_FMN_N"/>
</dbReference>
<organism evidence="12 13">
    <name type="scientific">Nostocoides veronense</name>
    <dbReference type="NCBI Taxonomy" id="330836"/>
    <lineage>
        <taxon>Bacteria</taxon>
        <taxon>Bacillati</taxon>
        <taxon>Actinomycetota</taxon>
        <taxon>Actinomycetes</taxon>
        <taxon>Micrococcales</taxon>
        <taxon>Intrasporangiaceae</taxon>
        <taxon>Nostocoides</taxon>
    </lineage>
</organism>
<evidence type="ECO:0000313" key="12">
    <source>
        <dbReference type="EMBL" id="GAA1798128.1"/>
    </source>
</evidence>
<dbReference type="EMBL" id="BAAAPO010000037">
    <property type="protein sequence ID" value="GAA1798128.1"/>
    <property type="molecule type" value="Genomic_DNA"/>
</dbReference>
<name>A0ABP4Y1J5_9MICO</name>
<evidence type="ECO:0000256" key="7">
    <source>
        <dbReference type="ARBA" id="ARBA00023002"/>
    </source>
</evidence>
<evidence type="ECO:0000256" key="6">
    <source>
        <dbReference type="ARBA" id="ARBA00022723"/>
    </source>
</evidence>
<evidence type="ECO:0000256" key="8">
    <source>
        <dbReference type="ARBA" id="ARBA00023004"/>
    </source>
</evidence>
<evidence type="ECO:0000259" key="10">
    <source>
        <dbReference type="Pfam" id="PF00724"/>
    </source>
</evidence>
<dbReference type="Pfam" id="PF00724">
    <property type="entry name" value="Oxidored_FMN"/>
    <property type="match status" value="1"/>
</dbReference>
<comment type="cofactor">
    <cofactor evidence="1">
        <name>FMN</name>
        <dbReference type="ChEBI" id="CHEBI:58210"/>
    </cofactor>
</comment>
<dbReference type="RefSeq" id="WP_344085201.1">
    <property type="nucleotide sequence ID" value="NZ_BAAAPO010000037.1"/>
</dbReference>
<keyword evidence="13" id="KW-1185">Reference proteome</keyword>
<protein>
    <submittedName>
        <fullName evidence="12">NADPH-dependent 2,4-dienoyl-CoA reductase</fullName>
    </submittedName>
</protein>
<dbReference type="SUPFAM" id="SSF51971">
    <property type="entry name" value="Nucleotide-binding domain"/>
    <property type="match status" value="1"/>
</dbReference>
<dbReference type="Gene3D" id="3.20.20.70">
    <property type="entry name" value="Aldolase class I"/>
    <property type="match status" value="1"/>
</dbReference>
<keyword evidence="8" id="KW-0408">Iron</keyword>
<dbReference type="InterPro" id="IPR013785">
    <property type="entry name" value="Aldolase_TIM"/>
</dbReference>
<keyword evidence="6" id="KW-0479">Metal-binding</keyword>
<evidence type="ECO:0000256" key="3">
    <source>
        <dbReference type="ARBA" id="ARBA00011048"/>
    </source>
</evidence>
<evidence type="ECO:0000256" key="9">
    <source>
        <dbReference type="ARBA" id="ARBA00023014"/>
    </source>
</evidence>
<keyword evidence="7" id="KW-0560">Oxidoreductase</keyword>
<evidence type="ECO:0000256" key="1">
    <source>
        <dbReference type="ARBA" id="ARBA00001917"/>
    </source>
</evidence>
<comment type="similarity">
    <text evidence="3">In the N-terminal section; belongs to the NADH:flavin oxidoreductase/NADH oxidase family.</text>
</comment>
<dbReference type="Gene3D" id="3.40.50.720">
    <property type="entry name" value="NAD(P)-binding Rossmann-like Domain"/>
    <property type="match status" value="1"/>
</dbReference>
<feature type="domain" description="NADH:flavin oxidoreductase/NADH oxidase N-terminal" evidence="10">
    <location>
        <begin position="10"/>
        <end position="334"/>
    </location>
</feature>
<keyword evidence="4" id="KW-0285">Flavoprotein</keyword>
<dbReference type="CDD" id="cd02930">
    <property type="entry name" value="DCR_FMN"/>
    <property type="match status" value="1"/>
</dbReference>
<dbReference type="SUPFAM" id="SSF51905">
    <property type="entry name" value="FAD/NAD(P)-binding domain"/>
    <property type="match status" value="1"/>
</dbReference>
<evidence type="ECO:0000313" key="13">
    <source>
        <dbReference type="Proteomes" id="UP001499938"/>
    </source>
</evidence>
<comment type="cofactor">
    <cofactor evidence="2">
        <name>[4Fe-4S] cluster</name>
        <dbReference type="ChEBI" id="CHEBI:49883"/>
    </cofactor>
</comment>
<reference evidence="13" key="1">
    <citation type="journal article" date="2019" name="Int. J. Syst. Evol. Microbiol.">
        <title>The Global Catalogue of Microorganisms (GCM) 10K type strain sequencing project: providing services to taxonomists for standard genome sequencing and annotation.</title>
        <authorList>
            <consortium name="The Broad Institute Genomics Platform"/>
            <consortium name="The Broad Institute Genome Sequencing Center for Infectious Disease"/>
            <person name="Wu L."/>
            <person name="Ma J."/>
        </authorList>
    </citation>
    <scope>NUCLEOTIDE SEQUENCE [LARGE SCALE GENOMIC DNA]</scope>
    <source>
        <strain evidence="13">JCM 15592</strain>
    </source>
</reference>
<dbReference type="InterPro" id="IPR023753">
    <property type="entry name" value="FAD/NAD-binding_dom"/>
</dbReference>
<dbReference type="Pfam" id="PF07992">
    <property type="entry name" value="Pyr_redox_2"/>
    <property type="match status" value="1"/>
</dbReference>
<evidence type="ECO:0000256" key="2">
    <source>
        <dbReference type="ARBA" id="ARBA00001966"/>
    </source>
</evidence>
<dbReference type="InterPro" id="IPR051793">
    <property type="entry name" value="NADH:flavin_oxidoreductase"/>
</dbReference>
<dbReference type="PANTHER" id="PTHR42917">
    <property type="entry name" value="2,4-DIENOYL-COA REDUCTASE"/>
    <property type="match status" value="1"/>
</dbReference>
<dbReference type="Proteomes" id="UP001499938">
    <property type="component" value="Unassembled WGS sequence"/>
</dbReference>
<dbReference type="PRINTS" id="PR00368">
    <property type="entry name" value="FADPNR"/>
</dbReference>
<dbReference type="Gene3D" id="3.50.50.60">
    <property type="entry name" value="FAD/NAD(P)-binding domain"/>
    <property type="match status" value="1"/>
</dbReference>
<sequence length="674" mass="72236">MTKASPYPHLLEPLDLGFVTLPNRVIMGSMHLGLEETPGGFERMAQFYGDRARGGVGLIVTGGIAPNEAGRPGPGGAMLTNDDEVAQHRIVTEAVHEAGGRIAMQILHFGRYAYHPDAVAPSPIQAPIAPFPPKELTAEQVEQTITDYVRCATLAKEAGYDGVEIMASEGYLINEFIARHTNKRTDEWGGSYENRMRFPVEIVRRVREAVGPEFIVIYRLSMLDLVPDGSTFEEVVQLAQAVEAAGATIINTGIGWHEARIPTIATPVPRGAFAWVTKKLKGSVGIPLVTSNRINTPEKAEELLAEGFADLISMARPFLADPDFVRKAADGLPQAINTCIGCNQACLDHTFSFRPTSCLVNPRAGHETLLQITPTTARKRVAVVGAGPAGLAAALTAAQRGHEVTLYDAADRLGGQLTVAREVPGKQEFDETIRYFDYQLGEQGVERRLGTWVSATDLQGYDEVLVATGVTPRIPDLPGVDHSSVVGYLEVLRGEVEVGERVAILGAGGIGFDVAEFLTDGGEDTSRDIPAFLASWGVDAAHSTPGGLIPATAPQSPRQVTLLQRKSSKVGAGLGKTTGWIHRTELQKRGVRMVAGAAYDRIDDEGLHYLLDDEKLVLPVDTIVLCTGQESNRGLYDDLLALGVSVHVIGGADIAAELDAKRAIDQGTRVAASL</sequence>
<dbReference type="PANTHER" id="PTHR42917:SF2">
    <property type="entry name" value="2,4-DIENOYL-COA REDUCTASE [(2E)-ENOYL-COA-PRODUCING]"/>
    <property type="match status" value="1"/>
</dbReference>
<proteinExistence type="inferred from homology"/>
<gene>
    <name evidence="12" type="ORF">GCM10009811_22720</name>
</gene>
<comment type="caution">
    <text evidence="12">The sequence shown here is derived from an EMBL/GenBank/DDBJ whole genome shotgun (WGS) entry which is preliminary data.</text>
</comment>
<keyword evidence="5" id="KW-0288">FMN</keyword>
<evidence type="ECO:0000259" key="11">
    <source>
        <dbReference type="Pfam" id="PF07992"/>
    </source>
</evidence>
<accession>A0ABP4Y1J5</accession>
<evidence type="ECO:0000256" key="4">
    <source>
        <dbReference type="ARBA" id="ARBA00022630"/>
    </source>
</evidence>
<feature type="domain" description="FAD/NAD(P)-binding" evidence="11">
    <location>
        <begin position="380"/>
        <end position="640"/>
    </location>
</feature>
<evidence type="ECO:0000256" key="5">
    <source>
        <dbReference type="ARBA" id="ARBA00022643"/>
    </source>
</evidence>